<protein>
    <submittedName>
        <fullName evidence="2">Unnamed protein product</fullName>
    </submittedName>
</protein>
<feature type="region of interest" description="Disordered" evidence="1">
    <location>
        <begin position="1"/>
        <end position="84"/>
    </location>
</feature>
<gene>
    <name evidence="2" type="ORF">Aory04_001018500</name>
</gene>
<evidence type="ECO:0000256" key="1">
    <source>
        <dbReference type="SAM" id="MobiDB-lite"/>
    </source>
</evidence>
<name>A0AAN4YRF2_ASPOZ</name>
<feature type="compositionally biased region" description="Polar residues" evidence="1">
    <location>
        <begin position="33"/>
        <end position="48"/>
    </location>
</feature>
<reference evidence="2" key="1">
    <citation type="submission" date="2023-04" db="EMBL/GenBank/DDBJ databases">
        <title>Aspergillus oryzae NBRC 4228.</title>
        <authorList>
            <person name="Ichikawa N."/>
            <person name="Sato H."/>
            <person name="Tonouchi N."/>
        </authorList>
    </citation>
    <scope>NUCLEOTIDE SEQUENCE</scope>
    <source>
        <strain evidence="2">NBRC 4228</strain>
    </source>
</reference>
<accession>A0AAN4YRF2</accession>
<dbReference type="Proteomes" id="UP001165205">
    <property type="component" value="Unassembled WGS sequence"/>
</dbReference>
<evidence type="ECO:0000313" key="3">
    <source>
        <dbReference type="Proteomes" id="UP001165205"/>
    </source>
</evidence>
<dbReference type="AlphaFoldDB" id="A0AAN4YRF2"/>
<proteinExistence type="predicted"/>
<feature type="compositionally biased region" description="Low complexity" evidence="1">
    <location>
        <begin position="52"/>
        <end position="69"/>
    </location>
</feature>
<evidence type="ECO:0000313" key="2">
    <source>
        <dbReference type="EMBL" id="GMG34894.1"/>
    </source>
</evidence>
<comment type="caution">
    <text evidence="2">The sequence shown here is derived from an EMBL/GenBank/DDBJ whole genome shotgun (WGS) entry which is preliminary data.</text>
</comment>
<sequence length="84" mass="8355">MEEPWALHRSMGTMPEAGCGTDHENSDFASKIAASQNPQNMSGNNSGPSVGAPPTGYTGGPPAALQPGGAAPGGYNVSVPTNNS</sequence>
<dbReference type="EMBL" id="BSYA01000152">
    <property type="protein sequence ID" value="GMG34894.1"/>
    <property type="molecule type" value="Genomic_DNA"/>
</dbReference>
<organism evidence="2 3">
    <name type="scientific">Aspergillus oryzae</name>
    <name type="common">Yellow koji mold</name>
    <dbReference type="NCBI Taxonomy" id="5062"/>
    <lineage>
        <taxon>Eukaryota</taxon>
        <taxon>Fungi</taxon>
        <taxon>Dikarya</taxon>
        <taxon>Ascomycota</taxon>
        <taxon>Pezizomycotina</taxon>
        <taxon>Eurotiomycetes</taxon>
        <taxon>Eurotiomycetidae</taxon>
        <taxon>Eurotiales</taxon>
        <taxon>Aspergillaceae</taxon>
        <taxon>Aspergillus</taxon>
        <taxon>Aspergillus subgen. Circumdati</taxon>
    </lineage>
</organism>